<dbReference type="InterPro" id="IPR021416">
    <property type="entry name" value="DUF3048_N"/>
</dbReference>
<dbReference type="Gene3D" id="3.50.90.10">
    <property type="entry name" value="YerB-like"/>
    <property type="match status" value="1"/>
</dbReference>
<dbReference type="AlphaFoldDB" id="A0A1F7TXI8"/>
<keyword evidence="1" id="KW-0472">Membrane</keyword>
<evidence type="ECO:0008006" key="6">
    <source>
        <dbReference type="Google" id="ProtNLM"/>
    </source>
</evidence>
<reference evidence="4 5" key="1">
    <citation type="journal article" date="2016" name="Nat. Commun.">
        <title>Thousands of microbial genomes shed light on interconnected biogeochemical processes in an aquifer system.</title>
        <authorList>
            <person name="Anantharaman K."/>
            <person name="Brown C.T."/>
            <person name="Hug L.A."/>
            <person name="Sharon I."/>
            <person name="Castelle C.J."/>
            <person name="Probst A.J."/>
            <person name="Thomas B.C."/>
            <person name="Singh A."/>
            <person name="Wilkins M.J."/>
            <person name="Karaoz U."/>
            <person name="Brodie E.L."/>
            <person name="Williams K.H."/>
            <person name="Hubbard S.S."/>
            <person name="Banfield J.F."/>
        </authorList>
    </citation>
    <scope>NUCLEOTIDE SEQUENCE [LARGE SCALE GENOMIC DNA]</scope>
</reference>
<protein>
    <recommendedName>
        <fullName evidence="6">DUF3048 domain-containing protein</fullName>
    </recommendedName>
</protein>
<evidence type="ECO:0000256" key="1">
    <source>
        <dbReference type="SAM" id="Phobius"/>
    </source>
</evidence>
<dbReference type="InterPro" id="IPR023158">
    <property type="entry name" value="YerB-like_sf"/>
</dbReference>
<name>A0A1F7TXI8_9BACT</name>
<evidence type="ECO:0000313" key="4">
    <source>
        <dbReference type="EMBL" id="OGL70682.1"/>
    </source>
</evidence>
<keyword evidence="1" id="KW-1133">Transmembrane helix</keyword>
<feature type="domain" description="DUF3048" evidence="2">
    <location>
        <begin position="65"/>
        <end position="201"/>
    </location>
</feature>
<evidence type="ECO:0000259" key="2">
    <source>
        <dbReference type="Pfam" id="PF11258"/>
    </source>
</evidence>
<sequence>MRNSEQPTWRDRIIRCDGPTLYSVAGAVIVVVLVGLWVLLTSPTKQQPVVAVDDEGMYGGLRHPLTGARVDEPTKPAVYAVVIENSLDARPQDGVDRALMVMEAPVEGDITRWLAFFSADEIVEEIGPVRSARPYFVDWATDWDALFAHVGGSSESLALIRSKGTLNLDEFFNTATFWRSKRRVAPHNVYTESKRLEDAWERVVGREVDYKGFEFEEMDPTTVEPTVITVSYGNRYYDVEWKYDPTTNRYSRFHNGSAHIMRNGSSIEVSNVIVMFTDIRVLDDEGRKKIRTTGEGEALVMRAGEAVEATWKRDGLNERTHFVLISGDEAALVPGKTWIHVVPIGAEVTK</sequence>
<gene>
    <name evidence="4" type="ORF">A3C17_01710</name>
</gene>
<evidence type="ECO:0000313" key="5">
    <source>
        <dbReference type="Proteomes" id="UP000177097"/>
    </source>
</evidence>
<feature type="transmembrane region" description="Helical" evidence="1">
    <location>
        <begin position="21"/>
        <end position="40"/>
    </location>
</feature>
<organism evidence="4 5">
    <name type="scientific">Candidatus Uhrbacteria bacterium RIFCSPHIGHO2_02_FULL_53_13</name>
    <dbReference type="NCBI Taxonomy" id="1802389"/>
    <lineage>
        <taxon>Bacteria</taxon>
        <taxon>Candidatus Uhriibacteriota</taxon>
    </lineage>
</organism>
<accession>A0A1F7TXI8</accession>
<dbReference type="STRING" id="1802389.A3C17_01710"/>
<feature type="domain" description="DUF3048" evidence="3">
    <location>
        <begin position="228"/>
        <end position="339"/>
    </location>
</feature>
<comment type="caution">
    <text evidence="4">The sequence shown here is derived from an EMBL/GenBank/DDBJ whole genome shotgun (WGS) entry which is preliminary data.</text>
</comment>
<dbReference type="EMBL" id="MGDX01000027">
    <property type="protein sequence ID" value="OGL70682.1"/>
    <property type="molecule type" value="Genomic_DNA"/>
</dbReference>
<evidence type="ECO:0000259" key="3">
    <source>
        <dbReference type="Pfam" id="PF17479"/>
    </source>
</evidence>
<keyword evidence="1" id="KW-0812">Transmembrane</keyword>
<dbReference type="Proteomes" id="UP000177097">
    <property type="component" value="Unassembled WGS sequence"/>
</dbReference>
<dbReference type="SUPFAM" id="SSF159774">
    <property type="entry name" value="YerB-like"/>
    <property type="match status" value="1"/>
</dbReference>
<dbReference type="InterPro" id="IPR035328">
    <property type="entry name" value="DUF3048_C"/>
</dbReference>
<dbReference type="Pfam" id="PF17479">
    <property type="entry name" value="DUF3048_C"/>
    <property type="match status" value="1"/>
</dbReference>
<dbReference type="Pfam" id="PF11258">
    <property type="entry name" value="DUF3048"/>
    <property type="match status" value="1"/>
</dbReference>
<proteinExistence type="predicted"/>